<dbReference type="AlphaFoldDB" id="A0A090TLM7"/>
<dbReference type="UniPathway" id="UPA00391"/>
<proteinExistence type="inferred from homology"/>
<sequence>MINGAFYHYTHGLKKHDGNCQRIAHGHRSPIELVVNGERDVEREAAFAARWQDIYLGSLEDKVSLAALSLSDNATGITDDTHYGFRYSAPQGEFELAISKLETEILDTDTTVELLANYVADEVNKTLAENQTLQVIAYEGVGKGAMAFRS</sequence>
<evidence type="ECO:0000256" key="1">
    <source>
        <dbReference type="ARBA" id="ARBA00005061"/>
    </source>
</evidence>
<protein>
    <recommendedName>
        <fullName evidence="4">6-carboxy-5,6,7,8-tetrahydropterin synthase</fullName>
        <ecNumber evidence="3">4.1.2.50</ecNumber>
    </recommendedName>
    <alternativeName>
        <fullName evidence="5">Queuosine biosynthesis protein QueD</fullName>
    </alternativeName>
</protein>
<gene>
    <name evidence="7" type="ORF">JCM19240_5643</name>
</gene>
<evidence type="ECO:0000256" key="6">
    <source>
        <dbReference type="ARBA" id="ARBA00048807"/>
    </source>
</evidence>
<evidence type="ECO:0000313" key="7">
    <source>
        <dbReference type="EMBL" id="GAL32212.1"/>
    </source>
</evidence>
<keyword evidence="8" id="KW-1185">Reference proteome</keyword>
<reference evidence="7 8" key="1">
    <citation type="submission" date="2014-09" db="EMBL/GenBank/DDBJ databases">
        <title>Vibrio maritimus JCM 19240. (C210) whole genome shotgun sequence.</title>
        <authorList>
            <person name="Sawabe T."/>
            <person name="Meirelles P."/>
            <person name="Nakanishi M."/>
            <person name="Sayaka M."/>
            <person name="Hattori M."/>
            <person name="Ohkuma M."/>
        </authorList>
    </citation>
    <scope>NUCLEOTIDE SEQUENCE [LARGE SCALE GENOMIC DNA]</scope>
    <source>
        <strain evidence="7 8">JCM 19240</strain>
    </source>
</reference>
<comment type="catalytic activity">
    <reaction evidence="6">
        <text>7,8-dihydroneopterin 3'-triphosphate + H2O = 6-carboxy-5,6,7,8-tetrahydropterin + triphosphate + acetaldehyde + 2 H(+)</text>
        <dbReference type="Rhea" id="RHEA:27966"/>
        <dbReference type="ChEBI" id="CHEBI:15343"/>
        <dbReference type="ChEBI" id="CHEBI:15377"/>
        <dbReference type="ChEBI" id="CHEBI:15378"/>
        <dbReference type="ChEBI" id="CHEBI:18036"/>
        <dbReference type="ChEBI" id="CHEBI:58462"/>
        <dbReference type="ChEBI" id="CHEBI:61032"/>
        <dbReference type="EC" id="4.1.2.50"/>
    </reaction>
</comment>
<reference evidence="7 8" key="2">
    <citation type="submission" date="2014-09" db="EMBL/GenBank/DDBJ databases">
        <authorList>
            <consortium name="NBRP consortium"/>
            <person name="Sawabe T."/>
            <person name="Meirelles P."/>
            <person name="Nakanishi M."/>
            <person name="Sayaka M."/>
            <person name="Hattori M."/>
            <person name="Ohkuma M."/>
        </authorList>
    </citation>
    <scope>NUCLEOTIDE SEQUENCE [LARGE SCALE GENOMIC DNA]</scope>
    <source>
        <strain evidence="7 8">JCM 19240</strain>
    </source>
</reference>
<dbReference type="InterPro" id="IPR007115">
    <property type="entry name" value="6-PTP_synth/QueD"/>
</dbReference>
<dbReference type="Gene3D" id="3.30.479.10">
    <property type="entry name" value="6-pyruvoyl tetrahydropterin synthase/QueD"/>
    <property type="match status" value="1"/>
</dbReference>
<keyword evidence="7" id="KW-0560">Oxidoreductase</keyword>
<accession>A0A090TLM7</accession>
<comment type="pathway">
    <text evidence="1">Purine metabolism; 7-cyano-7-deazaguanine biosynthesis.</text>
</comment>
<name>A0A090TLM7_9VIBR</name>
<dbReference type="GO" id="GO:0016491">
    <property type="term" value="F:oxidoreductase activity"/>
    <property type="evidence" value="ECO:0007669"/>
    <property type="project" value="UniProtKB-KW"/>
</dbReference>
<evidence type="ECO:0000256" key="4">
    <source>
        <dbReference type="ARBA" id="ARBA00018141"/>
    </source>
</evidence>
<evidence type="ECO:0000256" key="3">
    <source>
        <dbReference type="ARBA" id="ARBA00012982"/>
    </source>
</evidence>
<comment type="similarity">
    <text evidence="2">Belongs to the PTPS family. QueD subfamily.</text>
</comment>
<dbReference type="GO" id="GO:0070497">
    <property type="term" value="F:6-carboxytetrahydropterin synthase activity"/>
    <property type="evidence" value="ECO:0007669"/>
    <property type="project" value="UniProtKB-EC"/>
</dbReference>
<dbReference type="Pfam" id="PF01242">
    <property type="entry name" value="PTPS"/>
    <property type="match status" value="1"/>
</dbReference>
<evidence type="ECO:0000256" key="5">
    <source>
        <dbReference type="ARBA" id="ARBA00031449"/>
    </source>
</evidence>
<dbReference type="SUPFAM" id="SSF55620">
    <property type="entry name" value="Tetrahydrobiopterin biosynthesis enzymes-like"/>
    <property type="match status" value="1"/>
</dbReference>
<evidence type="ECO:0000313" key="8">
    <source>
        <dbReference type="Proteomes" id="UP000029224"/>
    </source>
</evidence>
<evidence type="ECO:0000256" key="2">
    <source>
        <dbReference type="ARBA" id="ARBA00008900"/>
    </source>
</evidence>
<dbReference type="EMBL" id="BBMT01000001">
    <property type="protein sequence ID" value="GAL32212.1"/>
    <property type="molecule type" value="Genomic_DNA"/>
</dbReference>
<comment type="caution">
    <text evidence="7">The sequence shown here is derived from an EMBL/GenBank/DDBJ whole genome shotgun (WGS) entry which is preliminary data.</text>
</comment>
<dbReference type="Proteomes" id="UP000029224">
    <property type="component" value="Unassembled WGS sequence"/>
</dbReference>
<dbReference type="InterPro" id="IPR038418">
    <property type="entry name" value="6-PTP_synth/QueD_sf"/>
</dbReference>
<organism evidence="7 8">
    <name type="scientific">Vibrio maritimus</name>
    <dbReference type="NCBI Taxonomy" id="990268"/>
    <lineage>
        <taxon>Bacteria</taxon>
        <taxon>Pseudomonadati</taxon>
        <taxon>Pseudomonadota</taxon>
        <taxon>Gammaproteobacteria</taxon>
        <taxon>Vibrionales</taxon>
        <taxon>Vibrionaceae</taxon>
        <taxon>Vibrio</taxon>
    </lineage>
</organism>
<dbReference type="EC" id="4.1.2.50" evidence="3"/>